<proteinExistence type="predicted"/>
<dbReference type="AlphaFoldDB" id="D0SN98"/>
<gene>
    <name evidence="1" type="ORF">HMPREF0026_01958</name>
</gene>
<accession>D0SN98</accession>
<reference evidence="2" key="1">
    <citation type="journal article" date="2012" name="PLoS ONE">
        <title>The success of Acinetobacter species; genetic, metabolic and virulence attributes.</title>
        <authorList>
            <person name="Peleg A.Y."/>
            <person name="de Breij A."/>
            <person name="Adams M.D."/>
            <person name="Cerqueira G.M."/>
            <person name="Mocali S."/>
            <person name="Galardini M."/>
            <person name="Nibbering P.H."/>
            <person name="Earl A.M."/>
            <person name="Ward D.V."/>
            <person name="Paterson D.L."/>
            <person name="Seifert H."/>
            <person name="Dijkshoorn L."/>
        </authorList>
    </citation>
    <scope>NUCLEOTIDE SEQUENCE [LARGE SCALE GENOMIC DNA]</scope>
    <source>
        <strain evidence="2">SH205</strain>
    </source>
</reference>
<evidence type="ECO:0000313" key="2">
    <source>
        <dbReference type="Proteomes" id="UP000018442"/>
    </source>
</evidence>
<organism evidence="1 2">
    <name type="scientific">Acinetobacter junii SH205</name>
    <dbReference type="NCBI Taxonomy" id="575587"/>
    <lineage>
        <taxon>Bacteria</taxon>
        <taxon>Pseudomonadati</taxon>
        <taxon>Pseudomonadota</taxon>
        <taxon>Gammaproteobacteria</taxon>
        <taxon>Moraxellales</taxon>
        <taxon>Moraxellaceae</taxon>
        <taxon>Acinetobacter</taxon>
    </lineage>
</organism>
<dbReference type="Proteomes" id="UP000018442">
    <property type="component" value="Unassembled WGS sequence"/>
</dbReference>
<dbReference type="HOGENOM" id="CLU_107971_1_0_6"/>
<name>D0SN98_ACIJU</name>
<dbReference type="EMBL" id="GG705012">
    <property type="protein sequence ID" value="EEY92412.1"/>
    <property type="molecule type" value="Genomic_DNA"/>
</dbReference>
<evidence type="ECO:0000313" key="1">
    <source>
        <dbReference type="EMBL" id="EEY92412.1"/>
    </source>
</evidence>
<sequence length="206" mass="23257">MKAQTSLFAISHIFEEVKAMKKRLWMSLCMVAALGQAHASASGVEYNIAKGLSPQVKDQSISVLQPFYGNFRILGSKVYQDDEQAKFSPIDYAVSWGLFAHPEIARNISVSQYDRYLNWKMDKLPVPADQAMQMVSNMHIIPANPEIAKQIKQVKRGDLVQLKGELVEVRDKDLVWKSSLSPTDIGDGACELFRVNSIQWIEKQKI</sequence>
<protein>
    <submittedName>
        <fullName evidence="1">Uncharacterized protein</fullName>
    </submittedName>
</protein>